<evidence type="ECO:0000256" key="4">
    <source>
        <dbReference type="ARBA" id="ARBA00008233"/>
    </source>
</evidence>
<evidence type="ECO:0000256" key="6">
    <source>
        <dbReference type="ARBA" id="ARBA00022490"/>
    </source>
</evidence>
<keyword evidence="9" id="KW-0446">Lipid-binding</keyword>
<feature type="region of interest" description="Disordered" evidence="14">
    <location>
        <begin position="378"/>
        <end position="446"/>
    </location>
</feature>
<dbReference type="InterPro" id="IPR026169">
    <property type="entry name" value="MIEAP"/>
</dbReference>
<proteinExistence type="inferred from homology"/>
<sequence>MENLDGLNNKQPTGQGKFTDGAVTQHVDNDILGTKGLEETEKMFEEIRRLPLVVEKSQKELSQMQGNIIQLRQKLAQKQEQVQMMAKTMENDRSLVEQIRKEKHDLVKDKEKIETELINCKGRLSRYLGNTLTENNPGIADLSNENRPNKLGERFSELYDNQWTDAFEDLDKSNPNNEQANVELLLDILMGANTLCKEISEKQHADLRKIAYLKPLMEAGSLETVLELNKQLKEFRRYTANLALDAVQEMYTDRMKNNRMMKHLNKYNSERLTSYIKECVEICWLMNVQEPPVVLAPVPEVLSGINLDLYRHYMRSGLCVEFLVWPAMLLHEGGPTIMKGVVQGCAADTVIHPKSNVSLKALDDGGDCGKPIVDSATVKEADTNSNEKQSSRIIDDQSTQHGNIHSDLPTEFKSTGKTKKKKKKKKNSKQPQTENRESTTEKNAEIDDDASFCGNVQRGVNATNGKQVATGSDVAIKLKDNQTEMNSIGTFSADRSAQYEVCLEARATSLESKIESEEDSEQSQQHSGSKSKGPSTARKESTQCPTNACDVIPSTNSGKSKSKHTNPTYAGQTQQDTTSVDGKTKKKNKNRR</sequence>
<evidence type="ECO:0000256" key="11">
    <source>
        <dbReference type="ARBA" id="ARBA00023136"/>
    </source>
</evidence>
<dbReference type="PANTHER" id="PTHR21771:SF0">
    <property type="entry name" value="MITOCHONDRIA-EATING PROTEIN"/>
    <property type="match status" value="1"/>
</dbReference>
<keyword evidence="7" id="KW-1000">Mitochondrion outer membrane</keyword>
<comment type="subcellular location">
    <subcellularLocation>
        <location evidence="3">Cytoplasm</location>
    </subcellularLocation>
    <subcellularLocation>
        <location evidence="2">Mitochondrion matrix</location>
    </subcellularLocation>
    <subcellularLocation>
        <location evidence="1">Mitochondrion outer membrane</location>
    </subcellularLocation>
</comment>
<keyword evidence="17" id="KW-1185">Reference proteome</keyword>
<keyword evidence="8 13" id="KW-0175">Coiled coil</keyword>
<evidence type="ECO:0000256" key="10">
    <source>
        <dbReference type="ARBA" id="ARBA00023128"/>
    </source>
</evidence>
<evidence type="ECO:0000256" key="14">
    <source>
        <dbReference type="SAM" id="MobiDB-lite"/>
    </source>
</evidence>
<dbReference type="Proteomes" id="UP000828390">
    <property type="component" value="Unassembled WGS sequence"/>
</dbReference>
<dbReference type="InterPro" id="IPR031981">
    <property type="entry name" value="MIEAP_C"/>
</dbReference>
<dbReference type="GO" id="GO:0035694">
    <property type="term" value="P:mitochondrial protein catabolic process"/>
    <property type="evidence" value="ECO:0007669"/>
    <property type="project" value="InterPro"/>
</dbReference>
<feature type="compositionally biased region" description="Polar residues" evidence="14">
    <location>
        <begin position="1"/>
        <end position="16"/>
    </location>
</feature>
<evidence type="ECO:0000256" key="8">
    <source>
        <dbReference type="ARBA" id="ARBA00023054"/>
    </source>
</evidence>
<feature type="coiled-coil region" evidence="13">
    <location>
        <begin position="54"/>
        <end position="116"/>
    </location>
</feature>
<dbReference type="GO" id="GO:0008289">
    <property type="term" value="F:lipid binding"/>
    <property type="evidence" value="ECO:0007669"/>
    <property type="project" value="UniProtKB-KW"/>
</dbReference>
<gene>
    <name evidence="16" type="ORF">DPMN_116240</name>
</gene>
<comment type="caution">
    <text evidence="16">The sequence shown here is derived from an EMBL/GenBank/DDBJ whole genome shotgun (WGS) entry which is preliminary data.</text>
</comment>
<protein>
    <recommendedName>
        <fullName evidence="5">Mitochondria-eating protein</fullName>
    </recommendedName>
    <alternativeName>
        <fullName evidence="12">Spermatogenesis-associated protein 18</fullName>
    </alternativeName>
</protein>
<dbReference type="GO" id="GO:0005741">
    <property type="term" value="C:mitochondrial outer membrane"/>
    <property type="evidence" value="ECO:0007669"/>
    <property type="project" value="UniProtKB-SubCell"/>
</dbReference>
<evidence type="ECO:0000259" key="15">
    <source>
        <dbReference type="Pfam" id="PF16026"/>
    </source>
</evidence>
<accession>A0A9D4KN88</accession>
<feature type="domain" description="Mitochondria-eating protein C-terminal" evidence="15">
    <location>
        <begin position="147"/>
        <end position="343"/>
    </location>
</feature>
<organism evidence="16 17">
    <name type="scientific">Dreissena polymorpha</name>
    <name type="common">Zebra mussel</name>
    <name type="synonym">Mytilus polymorpha</name>
    <dbReference type="NCBI Taxonomy" id="45954"/>
    <lineage>
        <taxon>Eukaryota</taxon>
        <taxon>Metazoa</taxon>
        <taxon>Spiralia</taxon>
        <taxon>Lophotrochozoa</taxon>
        <taxon>Mollusca</taxon>
        <taxon>Bivalvia</taxon>
        <taxon>Autobranchia</taxon>
        <taxon>Heteroconchia</taxon>
        <taxon>Euheterodonta</taxon>
        <taxon>Imparidentia</taxon>
        <taxon>Neoheterodontei</taxon>
        <taxon>Myida</taxon>
        <taxon>Dreissenoidea</taxon>
        <taxon>Dreissenidae</taxon>
        <taxon>Dreissena</taxon>
    </lineage>
</organism>
<keyword evidence="10" id="KW-0496">Mitochondrion</keyword>
<evidence type="ECO:0000256" key="12">
    <source>
        <dbReference type="ARBA" id="ARBA00032687"/>
    </source>
</evidence>
<feature type="region of interest" description="Disordered" evidence="14">
    <location>
        <begin position="1"/>
        <end position="22"/>
    </location>
</feature>
<comment type="similarity">
    <text evidence="4">Belongs to the MIEAP family.</text>
</comment>
<evidence type="ECO:0000256" key="3">
    <source>
        <dbReference type="ARBA" id="ARBA00004496"/>
    </source>
</evidence>
<feature type="compositionally biased region" description="Basic and acidic residues" evidence="14">
    <location>
        <begin position="434"/>
        <end position="445"/>
    </location>
</feature>
<dbReference type="GO" id="GO:0035695">
    <property type="term" value="P:mitophagy by internal vacuole formation"/>
    <property type="evidence" value="ECO:0007669"/>
    <property type="project" value="TreeGrafter"/>
</dbReference>
<dbReference type="GO" id="GO:0005759">
    <property type="term" value="C:mitochondrial matrix"/>
    <property type="evidence" value="ECO:0007669"/>
    <property type="project" value="UniProtKB-SubCell"/>
</dbReference>
<keyword evidence="6" id="KW-0963">Cytoplasm</keyword>
<evidence type="ECO:0000256" key="7">
    <source>
        <dbReference type="ARBA" id="ARBA00022787"/>
    </source>
</evidence>
<feature type="compositionally biased region" description="Basic residues" evidence="14">
    <location>
        <begin position="416"/>
        <end position="428"/>
    </location>
</feature>
<evidence type="ECO:0000313" key="17">
    <source>
        <dbReference type="Proteomes" id="UP000828390"/>
    </source>
</evidence>
<keyword evidence="11" id="KW-0472">Membrane</keyword>
<dbReference type="OrthoDB" id="6159177at2759"/>
<dbReference type="PANTHER" id="PTHR21771">
    <property type="entry name" value="MITOCHONDRIA-EATING PROTEIN-RELATED"/>
    <property type="match status" value="1"/>
</dbReference>
<reference evidence="16" key="1">
    <citation type="journal article" date="2019" name="bioRxiv">
        <title>The Genome of the Zebra Mussel, Dreissena polymorpha: A Resource for Invasive Species Research.</title>
        <authorList>
            <person name="McCartney M.A."/>
            <person name="Auch B."/>
            <person name="Kono T."/>
            <person name="Mallez S."/>
            <person name="Zhang Y."/>
            <person name="Obille A."/>
            <person name="Becker A."/>
            <person name="Abrahante J.E."/>
            <person name="Garbe J."/>
            <person name="Badalamenti J.P."/>
            <person name="Herman A."/>
            <person name="Mangelson H."/>
            <person name="Liachko I."/>
            <person name="Sullivan S."/>
            <person name="Sone E.D."/>
            <person name="Koren S."/>
            <person name="Silverstein K.A.T."/>
            <person name="Beckman K.B."/>
            <person name="Gohl D.M."/>
        </authorList>
    </citation>
    <scope>NUCLEOTIDE SEQUENCE</scope>
    <source>
        <strain evidence="16">Duluth1</strain>
        <tissue evidence="16">Whole animal</tissue>
    </source>
</reference>
<evidence type="ECO:0000256" key="1">
    <source>
        <dbReference type="ARBA" id="ARBA00004294"/>
    </source>
</evidence>
<reference evidence="16" key="2">
    <citation type="submission" date="2020-11" db="EMBL/GenBank/DDBJ databases">
        <authorList>
            <person name="McCartney M.A."/>
            <person name="Auch B."/>
            <person name="Kono T."/>
            <person name="Mallez S."/>
            <person name="Becker A."/>
            <person name="Gohl D.M."/>
            <person name="Silverstein K.A.T."/>
            <person name="Koren S."/>
            <person name="Bechman K.B."/>
            <person name="Herman A."/>
            <person name="Abrahante J.E."/>
            <person name="Garbe J."/>
        </authorList>
    </citation>
    <scope>NUCLEOTIDE SEQUENCE</scope>
    <source>
        <strain evidence="16">Duluth1</strain>
        <tissue evidence="16">Whole animal</tissue>
    </source>
</reference>
<feature type="region of interest" description="Disordered" evidence="14">
    <location>
        <begin position="511"/>
        <end position="592"/>
    </location>
</feature>
<evidence type="ECO:0000256" key="13">
    <source>
        <dbReference type="SAM" id="Coils"/>
    </source>
</evidence>
<feature type="compositionally biased region" description="Polar residues" evidence="14">
    <location>
        <begin position="553"/>
        <end position="581"/>
    </location>
</feature>
<feature type="compositionally biased region" description="Low complexity" evidence="14">
    <location>
        <begin position="522"/>
        <end position="535"/>
    </location>
</feature>
<evidence type="ECO:0000313" key="16">
    <source>
        <dbReference type="EMBL" id="KAH3842736.1"/>
    </source>
</evidence>
<evidence type="ECO:0000256" key="2">
    <source>
        <dbReference type="ARBA" id="ARBA00004305"/>
    </source>
</evidence>
<dbReference type="Pfam" id="PF16026">
    <property type="entry name" value="MIEAP"/>
    <property type="match status" value="1"/>
</dbReference>
<evidence type="ECO:0000256" key="5">
    <source>
        <dbReference type="ARBA" id="ARBA00019863"/>
    </source>
</evidence>
<name>A0A9D4KN88_DREPO</name>
<evidence type="ECO:0000256" key="9">
    <source>
        <dbReference type="ARBA" id="ARBA00023121"/>
    </source>
</evidence>
<dbReference type="EMBL" id="JAIWYP010000004">
    <property type="protein sequence ID" value="KAH3842736.1"/>
    <property type="molecule type" value="Genomic_DNA"/>
</dbReference>
<dbReference type="AlphaFoldDB" id="A0A9D4KN88"/>